<evidence type="ECO:0000313" key="4">
    <source>
        <dbReference type="EMBL" id="KND01641.1"/>
    </source>
</evidence>
<evidence type="ECO:0000259" key="3">
    <source>
        <dbReference type="Pfam" id="PF04446"/>
    </source>
</evidence>
<evidence type="ECO:0000256" key="2">
    <source>
        <dbReference type="ARBA" id="ARBA00032480"/>
    </source>
</evidence>
<dbReference type="InterPro" id="IPR007537">
    <property type="entry name" value="tRNAHis_GuaTrfase_Thg1"/>
</dbReference>
<dbReference type="GeneID" id="27686952"/>
<dbReference type="OrthoDB" id="5959761at2759"/>
<dbReference type="InterPro" id="IPR038469">
    <property type="entry name" value="tRNAHis_GuaTrfase_Thg1_sf"/>
</dbReference>
<evidence type="ECO:0000313" key="5">
    <source>
        <dbReference type="Proteomes" id="UP000053201"/>
    </source>
</evidence>
<sequence>MRLFLPFSSTHSKSLWLPIRRSGVRVRTMATAERAGHRLPKTAADALYSMYANELGDRLKALENTIDPSVPPESPFIIRLDGVSFRVFTKGLRKPFDERLTDALIDTTKDLMWRFGAVLGYSQSDEISLVFPPAWVAEPAPADNALEIAPGTVGTANAPPFPPAVTSPPSKPVTPQKHMYSGRVQKLASVTASYATARLNYYLSAQNWDDLASQHRERMLAHVAHFDGRVVPTSDAKSAMECIFWRSNFDGFRNSISHISHSYFTSRQLHNRGLEEQLEMLSEKGVDPFQEYQAKFLFGTWVKKEQYELHGRINLKTGTPVQGPVLRSRIRTGSFNWADWNEDERIRFTMAKHWAIDPSSPPKHPLPVTNNSESL</sequence>
<dbReference type="PANTHER" id="PTHR12729:SF1">
    <property type="entry name" value="TRNAHIS GUANYLYLTRANSFERASE CATALYTIC DOMAIN-CONTAINING PROTEIN"/>
    <property type="match status" value="1"/>
</dbReference>
<dbReference type="OMA" id="RNHINAY"/>
<dbReference type="GO" id="GO:0008193">
    <property type="term" value="F:tRNA guanylyltransferase activity"/>
    <property type="evidence" value="ECO:0007669"/>
    <property type="project" value="InterPro"/>
</dbReference>
<name>A0A0L0HJK7_SPIPD</name>
<reference evidence="4 5" key="1">
    <citation type="submission" date="2009-08" db="EMBL/GenBank/DDBJ databases">
        <title>The Genome Sequence of Spizellomyces punctatus strain DAOM BR117.</title>
        <authorList>
            <consortium name="The Broad Institute Genome Sequencing Platform"/>
            <person name="Russ C."/>
            <person name="Cuomo C."/>
            <person name="Shea T."/>
            <person name="Young S.K."/>
            <person name="Zeng Q."/>
            <person name="Koehrsen M."/>
            <person name="Haas B."/>
            <person name="Borodovsky M."/>
            <person name="Guigo R."/>
            <person name="Alvarado L."/>
            <person name="Berlin A."/>
            <person name="Bochicchio J."/>
            <person name="Borenstein D."/>
            <person name="Chapman S."/>
            <person name="Chen Z."/>
            <person name="Engels R."/>
            <person name="Freedman E."/>
            <person name="Gellesch M."/>
            <person name="Goldberg J."/>
            <person name="Griggs A."/>
            <person name="Gujja S."/>
            <person name="Heiman D."/>
            <person name="Hepburn T."/>
            <person name="Howarth C."/>
            <person name="Jen D."/>
            <person name="Larson L."/>
            <person name="Lewis B."/>
            <person name="Mehta T."/>
            <person name="Park D."/>
            <person name="Pearson M."/>
            <person name="Roberts A."/>
            <person name="Saif S."/>
            <person name="Shenoy N."/>
            <person name="Sisk P."/>
            <person name="Stolte C."/>
            <person name="Sykes S."/>
            <person name="Thomson T."/>
            <person name="Walk T."/>
            <person name="White J."/>
            <person name="Yandava C."/>
            <person name="Burger G."/>
            <person name="Gray M.W."/>
            <person name="Holland P.W.H."/>
            <person name="King N."/>
            <person name="Lang F.B.F."/>
            <person name="Roger A.J."/>
            <person name="Ruiz-Trillo I."/>
            <person name="Lander E."/>
            <person name="Nusbaum C."/>
        </authorList>
    </citation>
    <scope>NUCLEOTIDE SEQUENCE [LARGE SCALE GENOMIC DNA]</scope>
    <source>
        <strain evidence="4 5">DAOM BR117</strain>
    </source>
</reference>
<protein>
    <recommendedName>
        <fullName evidence="1">tRNA(His) guanylyltransferase</fullName>
    </recommendedName>
    <alternativeName>
        <fullName evidence="2">tRNA-histidine guanylyltransferase</fullName>
    </alternativeName>
</protein>
<dbReference type="Gene3D" id="3.30.70.3000">
    <property type="match status" value="1"/>
</dbReference>
<dbReference type="AlphaFoldDB" id="A0A0L0HJK7"/>
<dbReference type="EMBL" id="KQ257454">
    <property type="protein sequence ID" value="KND01641.1"/>
    <property type="molecule type" value="Genomic_DNA"/>
</dbReference>
<dbReference type="InParanoid" id="A0A0L0HJK7"/>
<organism evidence="4 5">
    <name type="scientific">Spizellomyces punctatus (strain DAOM BR117)</name>
    <dbReference type="NCBI Taxonomy" id="645134"/>
    <lineage>
        <taxon>Eukaryota</taxon>
        <taxon>Fungi</taxon>
        <taxon>Fungi incertae sedis</taxon>
        <taxon>Chytridiomycota</taxon>
        <taxon>Chytridiomycota incertae sedis</taxon>
        <taxon>Chytridiomycetes</taxon>
        <taxon>Spizellomycetales</taxon>
        <taxon>Spizellomycetaceae</taxon>
        <taxon>Spizellomyces</taxon>
    </lineage>
</organism>
<dbReference type="PANTHER" id="PTHR12729">
    <property type="entry name" value="TRNA(HIS) GUANYLYLTRANSFERASE-RELATED"/>
    <property type="match status" value="1"/>
</dbReference>
<proteinExistence type="predicted"/>
<dbReference type="InterPro" id="IPR024956">
    <property type="entry name" value="tRNAHis_GuaTrfase_cat"/>
</dbReference>
<dbReference type="Pfam" id="PF04446">
    <property type="entry name" value="Thg1"/>
    <property type="match status" value="1"/>
</dbReference>
<dbReference type="RefSeq" id="XP_016609680.1">
    <property type="nucleotide sequence ID" value="XM_016751701.1"/>
</dbReference>
<feature type="domain" description="tRNAHis guanylyltransferase catalytic" evidence="3">
    <location>
        <begin position="58"/>
        <end position="232"/>
    </location>
</feature>
<dbReference type="Proteomes" id="UP000053201">
    <property type="component" value="Unassembled WGS sequence"/>
</dbReference>
<accession>A0A0L0HJK7</accession>
<evidence type="ECO:0000256" key="1">
    <source>
        <dbReference type="ARBA" id="ARBA00015443"/>
    </source>
</evidence>
<dbReference type="GO" id="GO:0000287">
    <property type="term" value="F:magnesium ion binding"/>
    <property type="evidence" value="ECO:0007669"/>
    <property type="project" value="InterPro"/>
</dbReference>
<keyword evidence="5" id="KW-1185">Reference proteome</keyword>
<dbReference type="VEuPathDB" id="FungiDB:SPPG_03437"/>
<dbReference type="GO" id="GO:0006400">
    <property type="term" value="P:tRNA modification"/>
    <property type="evidence" value="ECO:0007669"/>
    <property type="project" value="InterPro"/>
</dbReference>
<dbReference type="eggNOG" id="ENOG502S3NA">
    <property type="taxonomic scope" value="Eukaryota"/>
</dbReference>
<gene>
    <name evidence="4" type="ORF">SPPG_03437</name>
</gene>